<dbReference type="PANTHER" id="PTHR36984">
    <property type="entry name" value="CRISPR-ASSOCIATED ENDORIBONUCLEASE CAS6 1"/>
    <property type="match status" value="1"/>
</dbReference>
<feature type="domain" description="CRISPR associated protein Cas6 C-terminal" evidence="2">
    <location>
        <begin position="113"/>
        <end position="241"/>
    </location>
</feature>
<sequence>MMRIAVTYNVQRLPVAYRMYVLSLLKEALSCSDESYFRWLYEDRRHTMKPFGSAIYLKDFTYIRDEIHLKELTITIGSHDMEFMLHLFNGLQQLHTYETGGETWVRTNIKMLKEKTIKSSKIVLRTLSPVLIESKEGRPLHPEEEGYKEAFQYYASLRIRELYKREPYGPIGIEPLRLMKTVIKEKNFSLSSESAGQGKPYLYFTAYRGILRLTGHPEDLQLLYLSGVGQRVSQSFGLLELEREEM</sequence>
<dbReference type="Gene3D" id="3.30.70.1900">
    <property type="match status" value="1"/>
</dbReference>
<protein>
    <submittedName>
        <fullName evidence="3">CRISPR-associated endoribonuclease Cas6</fullName>
    </submittedName>
</protein>
<organism evidence="3 4">
    <name type="scientific">Aneurinibacillus aneurinilyticus</name>
    <name type="common">Bacillus aneurinolyticus</name>
    <dbReference type="NCBI Taxonomy" id="1391"/>
    <lineage>
        <taxon>Bacteria</taxon>
        <taxon>Bacillati</taxon>
        <taxon>Bacillota</taxon>
        <taxon>Bacilli</taxon>
        <taxon>Bacillales</taxon>
        <taxon>Paenibacillaceae</taxon>
        <taxon>Aneurinibacillus group</taxon>
        <taxon>Aneurinibacillus</taxon>
    </lineage>
</organism>
<keyword evidence="1" id="KW-0051">Antiviral defense</keyword>
<dbReference type="Proteomes" id="UP000561326">
    <property type="component" value="Unassembled WGS sequence"/>
</dbReference>
<dbReference type="InterPro" id="IPR010156">
    <property type="entry name" value="CRISPR-assoc_prot_Cas6"/>
</dbReference>
<comment type="caution">
    <text evidence="3">The sequence shown here is derived from an EMBL/GenBank/DDBJ whole genome shotgun (WGS) entry which is preliminary data.</text>
</comment>
<dbReference type="NCBIfam" id="TIGR01877">
    <property type="entry name" value="cas_cas6"/>
    <property type="match status" value="1"/>
</dbReference>
<dbReference type="EMBL" id="JABAGO010000027">
    <property type="protein sequence ID" value="NME99398.1"/>
    <property type="molecule type" value="Genomic_DNA"/>
</dbReference>
<evidence type="ECO:0000259" key="2">
    <source>
        <dbReference type="Pfam" id="PF01881"/>
    </source>
</evidence>
<dbReference type="InterPro" id="IPR049435">
    <property type="entry name" value="Cas_Cas6_C"/>
</dbReference>
<evidence type="ECO:0000313" key="4">
    <source>
        <dbReference type="Proteomes" id="UP000561326"/>
    </source>
</evidence>
<reference evidence="3 4" key="1">
    <citation type="submission" date="2020-04" db="EMBL/GenBank/DDBJ databases">
        <authorList>
            <person name="Hitch T.C.A."/>
            <person name="Wylensek D."/>
            <person name="Clavel T."/>
        </authorList>
    </citation>
    <scope>NUCLEOTIDE SEQUENCE [LARGE SCALE GENOMIC DNA]</scope>
    <source>
        <strain evidence="3 4">WB01_D5_05</strain>
    </source>
</reference>
<dbReference type="InterPro" id="IPR045747">
    <property type="entry name" value="CRISPR-assoc_prot_Cas6_N_sf"/>
</dbReference>
<dbReference type="PANTHER" id="PTHR36984:SF3">
    <property type="entry name" value="CRISPR-ASSOCIATED ENDORIBONUCLEASE CAS6"/>
    <property type="match status" value="1"/>
</dbReference>
<dbReference type="Gene3D" id="3.30.70.1890">
    <property type="match status" value="1"/>
</dbReference>
<evidence type="ECO:0000313" key="3">
    <source>
        <dbReference type="EMBL" id="NME99398.1"/>
    </source>
</evidence>
<evidence type="ECO:0000256" key="1">
    <source>
        <dbReference type="ARBA" id="ARBA00023118"/>
    </source>
</evidence>
<accession>A0A848CW75</accession>
<dbReference type="AlphaFoldDB" id="A0A848CW75"/>
<gene>
    <name evidence="3" type="primary">cas6</name>
    <name evidence="3" type="ORF">HF838_14120</name>
</gene>
<proteinExistence type="predicted"/>
<dbReference type="GO" id="GO:0051607">
    <property type="term" value="P:defense response to virus"/>
    <property type="evidence" value="ECO:0007669"/>
    <property type="project" value="UniProtKB-KW"/>
</dbReference>
<dbReference type="Pfam" id="PF01881">
    <property type="entry name" value="Cas_Cas6_C"/>
    <property type="match status" value="1"/>
</dbReference>
<dbReference type="GO" id="GO:0016788">
    <property type="term" value="F:hydrolase activity, acting on ester bonds"/>
    <property type="evidence" value="ECO:0007669"/>
    <property type="project" value="InterPro"/>
</dbReference>
<name>A0A848CW75_ANEAE</name>
<dbReference type="CDD" id="cd21140">
    <property type="entry name" value="Cas6_I-like"/>
    <property type="match status" value="1"/>
</dbReference>